<name>A0A9P0APR1_BRAAE</name>
<keyword evidence="1" id="KW-0732">Signal</keyword>
<feature type="signal peptide" evidence="1">
    <location>
        <begin position="1"/>
        <end position="16"/>
    </location>
</feature>
<proteinExistence type="predicted"/>
<protein>
    <submittedName>
        <fullName evidence="2">Uncharacterized protein</fullName>
    </submittedName>
</protein>
<accession>A0A9P0APR1</accession>
<dbReference type="OrthoDB" id="10556668at2759"/>
<evidence type="ECO:0000256" key="1">
    <source>
        <dbReference type="SAM" id="SignalP"/>
    </source>
</evidence>
<feature type="chain" id="PRO_5040193634" evidence="1">
    <location>
        <begin position="17"/>
        <end position="162"/>
    </location>
</feature>
<keyword evidence="3" id="KW-1185">Reference proteome</keyword>
<evidence type="ECO:0000313" key="3">
    <source>
        <dbReference type="Proteomes" id="UP001154078"/>
    </source>
</evidence>
<organism evidence="2 3">
    <name type="scientific">Brassicogethes aeneus</name>
    <name type="common">Rape pollen beetle</name>
    <name type="synonym">Meligethes aeneus</name>
    <dbReference type="NCBI Taxonomy" id="1431903"/>
    <lineage>
        <taxon>Eukaryota</taxon>
        <taxon>Metazoa</taxon>
        <taxon>Ecdysozoa</taxon>
        <taxon>Arthropoda</taxon>
        <taxon>Hexapoda</taxon>
        <taxon>Insecta</taxon>
        <taxon>Pterygota</taxon>
        <taxon>Neoptera</taxon>
        <taxon>Endopterygota</taxon>
        <taxon>Coleoptera</taxon>
        <taxon>Polyphaga</taxon>
        <taxon>Cucujiformia</taxon>
        <taxon>Nitidulidae</taxon>
        <taxon>Meligethinae</taxon>
        <taxon>Brassicogethes</taxon>
    </lineage>
</organism>
<reference evidence="2" key="1">
    <citation type="submission" date="2021-12" db="EMBL/GenBank/DDBJ databases">
        <authorList>
            <person name="King R."/>
        </authorList>
    </citation>
    <scope>NUCLEOTIDE SEQUENCE</scope>
</reference>
<gene>
    <name evidence="2" type="ORF">MELIAE_LOCUS1453</name>
</gene>
<dbReference type="AlphaFoldDB" id="A0A9P0APR1"/>
<dbReference type="EMBL" id="OV121132">
    <property type="protein sequence ID" value="CAH0547467.1"/>
    <property type="molecule type" value="Genomic_DNA"/>
</dbReference>
<dbReference type="Proteomes" id="UP001154078">
    <property type="component" value="Chromosome 1"/>
</dbReference>
<sequence>MWKVLVLLCFIDISKSDSPPYNYPPTAVSFTDRVDIFENAGPRNPIYNRSLVPKVFPYPYVSGYRYELPLENYYRSPRPYLPVSGYSLHPPFVASGYNYKIVNPYPLKNENKNSYGRRKEYLPGPFGTALTNYPGTTTTTRPIGEIIKNNKFISNSAEIMSM</sequence>
<evidence type="ECO:0000313" key="2">
    <source>
        <dbReference type="EMBL" id="CAH0547467.1"/>
    </source>
</evidence>